<dbReference type="PANTHER" id="PTHR43498:SF1">
    <property type="entry name" value="COB--COM HETERODISULFIDE REDUCTASE IRON-SULFUR SUBUNIT A"/>
    <property type="match status" value="1"/>
</dbReference>
<dbReference type="RefSeq" id="WP_245128835.1">
    <property type="nucleotide sequence ID" value="NZ_JALJEJ010000002.1"/>
</dbReference>
<dbReference type="Gene3D" id="3.50.50.60">
    <property type="entry name" value="FAD/NAD(P)-binding domain"/>
    <property type="match status" value="1"/>
</dbReference>
<dbReference type="GO" id="GO:0051539">
    <property type="term" value="F:4 iron, 4 sulfur cluster binding"/>
    <property type="evidence" value="ECO:0007669"/>
    <property type="project" value="UniProtKB-KW"/>
</dbReference>
<dbReference type="InterPro" id="IPR039650">
    <property type="entry name" value="HdrA-like"/>
</dbReference>
<organism evidence="8 9">
    <name type="scientific">Mucilaginibacter straminoryzae</name>
    <dbReference type="NCBI Taxonomy" id="2932774"/>
    <lineage>
        <taxon>Bacteria</taxon>
        <taxon>Pseudomonadati</taxon>
        <taxon>Bacteroidota</taxon>
        <taxon>Sphingobacteriia</taxon>
        <taxon>Sphingobacteriales</taxon>
        <taxon>Sphingobacteriaceae</taxon>
        <taxon>Mucilaginibacter</taxon>
    </lineage>
</organism>
<keyword evidence="6" id="KW-0732">Signal</keyword>
<reference evidence="8" key="1">
    <citation type="submission" date="2022-04" db="EMBL/GenBank/DDBJ databases">
        <title>Mucilaginibacter sp. RS28 isolated from freshwater.</title>
        <authorList>
            <person name="Ko S.-R."/>
        </authorList>
    </citation>
    <scope>NUCLEOTIDE SEQUENCE</scope>
    <source>
        <strain evidence="8">RS28</strain>
    </source>
</reference>
<keyword evidence="5" id="KW-0411">Iron-sulfur</keyword>
<dbReference type="InterPro" id="IPR033803">
    <property type="entry name" value="CBD-like_Golvesin-Xly"/>
</dbReference>
<evidence type="ECO:0000256" key="4">
    <source>
        <dbReference type="ARBA" id="ARBA00023004"/>
    </source>
</evidence>
<keyword evidence="2" id="KW-0479">Metal-binding</keyword>
<dbReference type="AlphaFoldDB" id="A0A9X1X1P1"/>
<evidence type="ECO:0000256" key="1">
    <source>
        <dbReference type="ARBA" id="ARBA00022485"/>
    </source>
</evidence>
<evidence type="ECO:0000256" key="5">
    <source>
        <dbReference type="ARBA" id="ARBA00023014"/>
    </source>
</evidence>
<evidence type="ECO:0000256" key="3">
    <source>
        <dbReference type="ARBA" id="ARBA00023002"/>
    </source>
</evidence>
<accession>A0A9X1X1P1</accession>
<gene>
    <name evidence="8" type="ORF">MUY27_04725</name>
</gene>
<evidence type="ECO:0000256" key="2">
    <source>
        <dbReference type="ARBA" id="ARBA00022723"/>
    </source>
</evidence>
<keyword evidence="1" id="KW-0004">4Fe-4S</keyword>
<protein>
    <submittedName>
        <fullName evidence="8">FAD-dependent oxidoreductase</fullName>
    </submittedName>
</protein>
<dbReference type="EMBL" id="JALJEJ010000002">
    <property type="protein sequence ID" value="MCJ8209001.1"/>
    <property type="molecule type" value="Genomic_DNA"/>
</dbReference>
<feature type="chain" id="PRO_5040890191" evidence="6">
    <location>
        <begin position="22"/>
        <end position="667"/>
    </location>
</feature>
<keyword evidence="9" id="KW-1185">Reference proteome</keyword>
<name>A0A9X1X1P1_9SPHI</name>
<keyword evidence="3" id="KW-0560">Oxidoreductase</keyword>
<dbReference type="GO" id="GO:0016491">
    <property type="term" value="F:oxidoreductase activity"/>
    <property type="evidence" value="ECO:0007669"/>
    <property type="project" value="UniProtKB-KW"/>
</dbReference>
<dbReference type="GO" id="GO:0046872">
    <property type="term" value="F:metal ion binding"/>
    <property type="evidence" value="ECO:0007669"/>
    <property type="project" value="UniProtKB-KW"/>
</dbReference>
<feature type="domain" description="Golvesin/Xly CBD-like" evidence="7">
    <location>
        <begin position="536"/>
        <end position="662"/>
    </location>
</feature>
<evidence type="ECO:0000313" key="8">
    <source>
        <dbReference type="EMBL" id="MCJ8209001.1"/>
    </source>
</evidence>
<dbReference type="PANTHER" id="PTHR43498">
    <property type="entry name" value="FERREDOXIN:COB-COM HETERODISULFIDE REDUCTASE SUBUNIT A"/>
    <property type="match status" value="1"/>
</dbReference>
<dbReference type="Proteomes" id="UP001139450">
    <property type="component" value="Unassembled WGS sequence"/>
</dbReference>
<feature type="signal peptide" evidence="6">
    <location>
        <begin position="1"/>
        <end position="21"/>
    </location>
</feature>
<evidence type="ECO:0000256" key="6">
    <source>
        <dbReference type="SAM" id="SignalP"/>
    </source>
</evidence>
<dbReference type="InterPro" id="IPR036188">
    <property type="entry name" value="FAD/NAD-bd_sf"/>
</dbReference>
<dbReference type="SUPFAM" id="SSF51905">
    <property type="entry name" value="FAD/NAD(P)-binding domain"/>
    <property type="match status" value="1"/>
</dbReference>
<comment type="caution">
    <text evidence="8">The sequence shown here is derived from an EMBL/GenBank/DDBJ whole genome shotgun (WGS) entry which is preliminary data.</text>
</comment>
<evidence type="ECO:0000313" key="9">
    <source>
        <dbReference type="Proteomes" id="UP001139450"/>
    </source>
</evidence>
<proteinExistence type="predicted"/>
<sequence>MRRLFTALIFAFTCVAASAEAHSPDLVIYGATPAGIMAAIAAAQEGLKVTIAEPGKYIGGMLTGGLSHTDYGDRTVIGGLAADFYKKVAEYYHAPLFYWRGPEPKVAEQILTNWLERQKVQVLFGKRLERVEKNDGIITELFFLDGTSLKAKVFIDAGYEGDLMAKARVSYTYGRESKKEYNEKWAGRQPVTFTSHQIDARLSPYRDGPGKQLLPLINRLPMAEIGEADGGIQSYCFRMIGTDKTENMVPWPKPLHYDTLNFELVKRYYKERPDADPLVRFIPTLPNGKSDINSSAGISTNLLDGSSWRYPEADYRLRDSLWQWHKDYVQGLVYFLANDSSIPARVREKMKLFGLCKDEYTDNGNFPHQLYVREARRMKGEYFMTEHDLEDDTVKYDAIGMGSYNMDVREMQRSYISLSRFPELVDEVYNEGYLSIPVAQYQIPYRALLPKFNECRNLLVPVCLSASHMAFASIRMEPQFMIMGHAAGIAAALAVRQKTAVQQVDVVVLQKKLKAARQVISLAENPYGLWNSPQDVIIDNNMKGFTSFTGKWTEIETKPKGRYEMNFRSKPQGGAGTFTFRPYLFRSGQYDVFCWSPADEESAAKVPLNIGTADGIVNASLNQHDSGKWVKIGRYRFVKGSKSYISIVGEQDSLVNADAVRFCWVDN</sequence>
<dbReference type="Pfam" id="PF25275">
    <property type="entry name" value="Golvesin_C"/>
    <property type="match status" value="1"/>
</dbReference>
<keyword evidence="4" id="KW-0408">Iron</keyword>
<evidence type="ECO:0000259" key="7">
    <source>
        <dbReference type="Pfam" id="PF25275"/>
    </source>
</evidence>
<dbReference type="Pfam" id="PF12831">
    <property type="entry name" value="FAD_oxidored"/>
    <property type="match status" value="1"/>
</dbReference>